<evidence type="ECO:0000313" key="12">
    <source>
        <dbReference type="Proteomes" id="UP000480684"/>
    </source>
</evidence>
<dbReference type="EMBL" id="JAAIYP010000036">
    <property type="protein sequence ID" value="NFV80381.1"/>
    <property type="molecule type" value="Genomic_DNA"/>
</dbReference>
<evidence type="ECO:0000313" key="11">
    <source>
        <dbReference type="EMBL" id="NFV80381.1"/>
    </source>
</evidence>
<keyword evidence="12" id="KW-1185">Reference proteome</keyword>
<reference evidence="11 12" key="1">
    <citation type="submission" date="2020-02" db="EMBL/GenBank/DDBJ databases">
        <authorList>
            <person name="Dziuba M."/>
            <person name="Kuznetsov B."/>
            <person name="Mardanov A."/>
            <person name="Ravin N."/>
            <person name="Grouzdev D."/>
        </authorList>
    </citation>
    <scope>NUCLEOTIDE SEQUENCE [LARGE SCALE GENOMIC DNA]</scope>
    <source>
        <strain evidence="11 12">SpK</strain>
    </source>
</reference>
<dbReference type="InterPro" id="IPR023198">
    <property type="entry name" value="PGP-like_dom2"/>
</dbReference>
<dbReference type="SFLD" id="SFLDG01135">
    <property type="entry name" value="C1.5.6:_HAD__Beta-PGM__Phospha"/>
    <property type="match status" value="1"/>
</dbReference>
<feature type="binding site" evidence="10">
    <location>
        <position position="13"/>
    </location>
    <ligand>
        <name>Mg(2+)</name>
        <dbReference type="ChEBI" id="CHEBI:18420"/>
    </ligand>
</feature>
<dbReference type="InterPro" id="IPR036412">
    <property type="entry name" value="HAD-like_sf"/>
</dbReference>
<dbReference type="InterPro" id="IPR037512">
    <property type="entry name" value="PGPase_prok"/>
</dbReference>
<dbReference type="NCBIfam" id="TIGR01509">
    <property type="entry name" value="HAD-SF-IA-v3"/>
    <property type="match status" value="1"/>
</dbReference>
<dbReference type="GO" id="GO:0005829">
    <property type="term" value="C:cytosol"/>
    <property type="evidence" value="ECO:0007669"/>
    <property type="project" value="TreeGrafter"/>
</dbReference>
<proteinExistence type="inferred from homology"/>
<evidence type="ECO:0000256" key="9">
    <source>
        <dbReference type="ARBA" id="ARBA00023277"/>
    </source>
</evidence>
<evidence type="ECO:0000256" key="7">
    <source>
        <dbReference type="ARBA" id="ARBA00022801"/>
    </source>
</evidence>
<dbReference type="GO" id="GO:0006281">
    <property type="term" value="P:DNA repair"/>
    <property type="evidence" value="ECO:0007669"/>
    <property type="project" value="TreeGrafter"/>
</dbReference>
<dbReference type="FunFam" id="3.40.50.1000:FF:000022">
    <property type="entry name" value="Phosphoglycolate phosphatase"/>
    <property type="match status" value="1"/>
</dbReference>
<dbReference type="GO" id="GO:0005975">
    <property type="term" value="P:carbohydrate metabolic process"/>
    <property type="evidence" value="ECO:0007669"/>
    <property type="project" value="InterPro"/>
</dbReference>
<feature type="binding site" evidence="10">
    <location>
        <position position="171"/>
    </location>
    <ligand>
        <name>Mg(2+)</name>
        <dbReference type="ChEBI" id="CHEBI:18420"/>
    </ligand>
</feature>
<dbReference type="NCBIfam" id="TIGR01449">
    <property type="entry name" value="PGP_bact"/>
    <property type="match status" value="1"/>
</dbReference>
<dbReference type="InterPro" id="IPR023214">
    <property type="entry name" value="HAD_sf"/>
</dbReference>
<evidence type="ECO:0000256" key="2">
    <source>
        <dbReference type="ARBA" id="ARBA00001946"/>
    </source>
</evidence>
<comment type="pathway">
    <text evidence="3 10">Organic acid metabolism; glycolate biosynthesis; glycolate from 2-phosphoglycolate: step 1/1.</text>
</comment>
<dbReference type="Proteomes" id="UP000480684">
    <property type="component" value="Unassembled WGS sequence"/>
</dbReference>
<comment type="catalytic activity">
    <reaction evidence="1 10">
        <text>2-phosphoglycolate + H2O = glycolate + phosphate</text>
        <dbReference type="Rhea" id="RHEA:14369"/>
        <dbReference type="ChEBI" id="CHEBI:15377"/>
        <dbReference type="ChEBI" id="CHEBI:29805"/>
        <dbReference type="ChEBI" id="CHEBI:43474"/>
        <dbReference type="ChEBI" id="CHEBI:58033"/>
        <dbReference type="EC" id="3.1.3.18"/>
    </reaction>
</comment>
<evidence type="ECO:0000256" key="1">
    <source>
        <dbReference type="ARBA" id="ARBA00000830"/>
    </source>
</evidence>
<dbReference type="Gene3D" id="3.40.50.1000">
    <property type="entry name" value="HAD superfamily/HAD-like"/>
    <property type="match status" value="1"/>
</dbReference>
<name>A0A7C9QUD0_9PROT</name>
<sequence length="221" mass="23489">MHQARRAVLFDLDGTLIHSLPDLTAALNRILAEEGRAAVTEADVGPMVGDGAHTLVERAFAARGGLPGPVEPLLKRFLDFYEANATVLTRPFPQVVDTLIRLKQHGVALAVCTNKPTAATREILRALDLEQYFAVVVGGDDTPALKPNPVHVDTVLDRLGVAREAAVFVGDSVNDVLAAKGAGLPCIVVSFGYSRTPASELGANLVVDEFRYVGDAVIGRD</sequence>
<dbReference type="AlphaFoldDB" id="A0A7C9QUD0"/>
<comment type="function">
    <text evidence="10">Specifically catalyzes the dephosphorylation of 2-phosphoglycolate. Is involved in the dissimilation of the intracellular 2-phosphoglycolate formed during the DNA repair of 3'-phosphoglycolate ends, a major class of DNA lesions induced by oxidative stress.</text>
</comment>
<dbReference type="PRINTS" id="PR00413">
    <property type="entry name" value="HADHALOGNASE"/>
</dbReference>
<keyword evidence="9 10" id="KW-0119">Carbohydrate metabolism</keyword>
<dbReference type="InterPro" id="IPR041492">
    <property type="entry name" value="HAD_2"/>
</dbReference>
<dbReference type="PANTHER" id="PTHR43434:SF1">
    <property type="entry name" value="PHOSPHOGLYCOLATE PHOSPHATASE"/>
    <property type="match status" value="1"/>
</dbReference>
<dbReference type="GO" id="GO:0046295">
    <property type="term" value="P:glycolate biosynthetic process"/>
    <property type="evidence" value="ECO:0007669"/>
    <property type="project" value="UniProtKB-UniRule"/>
</dbReference>
<keyword evidence="7 10" id="KW-0378">Hydrolase</keyword>
<evidence type="ECO:0000256" key="5">
    <source>
        <dbReference type="ARBA" id="ARBA00013078"/>
    </source>
</evidence>
<evidence type="ECO:0000256" key="8">
    <source>
        <dbReference type="ARBA" id="ARBA00022842"/>
    </source>
</evidence>
<dbReference type="GO" id="GO:0046872">
    <property type="term" value="F:metal ion binding"/>
    <property type="evidence" value="ECO:0007669"/>
    <property type="project" value="UniProtKB-KW"/>
</dbReference>
<comment type="caution">
    <text evidence="11">The sequence shown here is derived from an EMBL/GenBank/DDBJ whole genome shotgun (WGS) entry which is preliminary data.</text>
</comment>
<evidence type="ECO:0000256" key="6">
    <source>
        <dbReference type="ARBA" id="ARBA00022723"/>
    </source>
</evidence>
<dbReference type="SFLD" id="SFLDS00003">
    <property type="entry name" value="Haloacid_Dehalogenase"/>
    <property type="match status" value="1"/>
</dbReference>
<dbReference type="HAMAP" id="MF_00495">
    <property type="entry name" value="GPH_hydrolase_bact"/>
    <property type="match status" value="1"/>
</dbReference>
<feature type="binding site" evidence="10">
    <location>
        <position position="11"/>
    </location>
    <ligand>
        <name>Mg(2+)</name>
        <dbReference type="ChEBI" id="CHEBI:18420"/>
    </ligand>
</feature>
<organism evidence="11 12">
    <name type="scientific">Magnetospirillum aberrantis SpK</name>
    <dbReference type="NCBI Taxonomy" id="908842"/>
    <lineage>
        <taxon>Bacteria</taxon>
        <taxon>Pseudomonadati</taxon>
        <taxon>Pseudomonadota</taxon>
        <taxon>Alphaproteobacteria</taxon>
        <taxon>Rhodospirillales</taxon>
        <taxon>Rhodospirillaceae</taxon>
        <taxon>Magnetospirillum</taxon>
    </lineage>
</organism>
<dbReference type="SFLD" id="SFLDG01129">
    <property type="entry name" value="C1.5:_HAD__Beta-PGM__Phosphata"/>
    <property type="match status" value="1"/>
</dbReference>
<evidence type="ECO:0000256" key="10">
    <source>
        <dbReference type="HAMAP-Rule" id="MF_00495"/>
    </source>
</evidence>
<dbReference type="UniPathway" id="UPA00865">
    <property type="reaction ID" value="UER00834"/>
</dbReference>
<evidence type="ECO:0000256" key="4">
    <source>
        <dbReference type="ARBA" id="ARBA00006171"/>
    </source>
</evidence>
<dbReference type="GO" id="GO:0008967">
    <property type="term" value="F:phosphoglycolate phosphatase activity"/>
    <property type="evidence" value="ECO:0007669"/>
    <property type="project" value="UniProtKB-UniRule"/>
</dbReference>
<protein>
    <recommendedName>
        <fullName evidence="5 10">Phosphoglycolate phosphatase</fullName>
        <shortName evidence="10">PGP</shortName>
        <shortName evidence="10">PGPase</shortName>
        <ecNumber evidence="5 10">3.1.3.18</ecNumber>
    </recommendedName>
</protein>
<dbReference type="InterPro" id="IPR050155">
    <property type="entry name" value="HAD-like_hydrolase_sf"/>
</dbReference>
<dbReference type="NCBIfam" id="TIGR01549">
    <property type="entry name" value="HAD-SF-IA-v1"/>
    <property type="match status" value="1"/>
</dbReference>
<dbReference type="InterPro" id="IPR006439">
    <property type="entry name" value="HAD-SF_hydro_IA"/>
</dbReference>
<evidence type="ECO:0000256" key="3">
    <source>
        <dbReference type="ARBA" id="ARBA00004818"/>
    </source>
</evidence>
<keyword evidence="6 10" id="KW-0479">Metal-binding</keyword>
<dbReference type="Pfam" id="PF13419">
    <property type="entry name" value="HAD_2"/>
    <property type="match status" value="1"/>
</dbReference>
<keyword evidence="8 10" id="KW-0460">Magnesium</keyword>
<feature type="active site" description="Nucleophile" evidence="10">
    <location>
        <position position="11"/>
    </location>
</feature>
<dbReference type="PANTHER" id="PTHR43434">
    <property type="entry name" value="PHOSPHOGLYCOLATE PHOSPHATASE"/>
    <property type="match status" value="1"/>
</dbReference>
<accession>A0A7C9QUD0</accession>
<comment type="cofactor">
    <cofactor evidence="2 10">
        <name>Mg(2+)</name>
        <dbReference type="ChEBI" id="CHEBI:18420"/>
    </cofactor>
</comment>
<dbReference type="EC" id="3.1.3.18" evidence="5 10"/>
<dbReference type="Gene3D" id="1.10.150.240">
    <property type="entry name" value="Putative phosphatase, domain 2"/>
    <property type="match status" value="1"/>
</dbReference>
<dbReference type="RefSeq" id="WP_163678519.1">
    <property type="nucleotide sequence ID" value="NZ_JAAIYP010000036.1"/>
</dbReference>
<comment type="similarity">
    <text evidence="4 10">Belongs to the HAD-like hydrolase superfamily. CbbY/CbbZ/Gph/YieH family.</text>
</comment>
<gene>
    <name evidence="11" type="primary">gph</name>
    <name evidence="11" type="ORF">G4223_09685</name>
</gene>
<dbReference type="SUPFAM" id="SSF56784">
    <property type="entry name" value="HAD-like"/>
    <property type="match status" value="1"/>
</dbReference>